<gene>
    <name evidence="1" type="ORF">I7I53_11947</name>
</gene>
<sequence>MSNGFSLSQVYIAWTDQCQVGMTCVSYIAPCDILLHEGRKSAFEPLAALEEVPCGCLFLAGTAYPTFRMDTAYASRMEQGLSELHLPVSDLCTCGAQITLSEVY</sequence>
<evidence type="ECO:0000313" key="2">
    <source>
        <dbReference type="Proteomes" id="UP000663419"/>
    </source>
</evidence>
<dbReference type="AlphaFoldDB" id="A0A8A1LZV0"/>
<dbReference type="VEuPathDB" id="FungiDB:I7I53_11947"/>
<proteinExistence type="predicted"/>
<accession>A0A8A1LZV0</accession>
<reference evidence="1" key="1">
    <citation type="submission" date="2021-01" db="EMBL/GenBank/DDBJ databases">
        <title>Chromosome-level genome assembly of a human fungal pathogen reveals clustering of transcriptionally co-regulated genes.</title>
        <authorList>
            <person name="Voorhies M."/>
            <person name="Cohen S."/>
            <person name="Shea T.P."/>
            <person name="Petrus S."/>
            <person name="Munoz J.F."/>
            <person name="Poplawski S."/>
            <person name="Goldman W.E."/>
            <person name="Michael T."/>
            <person name="Cuomo C.A."/>
            <person name="Sil A."/>
            <person name="Beyhan S."/>
        </authorList>
    </citation>
    <scope>NUCLEOTIDE SEQUENCE</scope>
    <source>
        <strain evidence="1">H88</strain>
    </source>
</reference>
<dbReference type="EMBL" id="CP069107">
    <property type="protein sequence ID" value="QSS57682.1"/>
    <property type="molecule type" value="Genomic_DNA"/>
</dbReference>
<organism evidence="1 2">
    <name type="scientific">Ajellomyces capsulatus (strain H88)</name>
    <name type="common">Darling's disease fungus</name>
    <name type="synonym">Histoplasma capsulatum</name>
    <dbReference type="NCBI Taxonomy" id="544711"/>
    <lineage>
        <taxon>Eukaryota</taxon>
        <taxon>Fungi</taxon>
        <taxon>Dikarya</taxon>
        <taxon>Ascomycota</taxon>
        <taxon>Pezizomycotina</taxon>
        <taxon>Eurotiomycetes</taxon>
        <taxon>Eurotiomycetidae</taxon>
        <taxon>Onygenales</taxon>
        <taxon>Ajellomycetaceae</taxon>
        <taxon>Histoplasma</taxon>
    </lineage>
</organism>
<evidence type="ECO:0000313" key="1">
    <source>
        <dbReference type="EMBL" id="QSS57682.1"/>
    </source>
</evidence>
<protein>
    <submittedName>
        <fullName evidence="1">Uncharacterized protein</fullName>
    </submittedName>
</protein>
<name>A0A8A1LZV0_AJEC8</name>
<dbReference type="Proteomes" id="UP000663419">
    <property type="component" value="Chromosome 6"/>
</dbReference>